<feature type="domain" description="Recombinase" evidence="2">
    <location>
        <begin position="195"/>
        <end position="354"/>
    </location>
</feature>
<proteinExistence type="predicted"/>
<dbReference type="PANTHER" id="PTHR30461:SF23">
    <property type="entry name" value="DNA RECOMBINASE-RELATED"/>
    <property type="match status" value="1"/>
</dbReference>
<dbReference type="SMART" id="SM00857">
    <property type="entry name" value="Resolvase"/>
    <property type="match status" value="1"/>
</dbReference>
<reference evidence="3 4" key="1">
    <citation type="submission" date="2018-10" db="EMBL/GenBank/DDBJ databases">
        <title>Sequencing the genomes of 1000 actinobacteria strains.</title>
        <authorList>
            <person name="Klenk H.-P."/>
        </authorList>
    </citation>
    <scope>NUCLEOTIDE SEQUENCE [LARGE SCALE GENOMIC DNA]</scope>
    <source>
        <strain evidence="3 4">DSM 43911</strain>
    </source>
</reference>
<dbReference type="InterPro" id="IPR038109">
    <property type="entry name" value="DNA_bind_recomb_sf"/>
</dbReference>
<dbReference type="Proteomes" id="UP000272729">
    <property type="component" value="Unassembled WGS sequence"/>
</dbReference>
<dbReference type="PANTHER" id="PTHR30461">
    <property type="entry name" value="DNA-INVERTASE FROM LAMBDOID PROPHAGE"/>
    <property type="match status" value="1"/>
</dbReference>
<dbReference type="InterPro" id="IPR025827">
    <property type="entry name" value="Zn_ribbon_recom_dom"/>
</dbReference>
<dbReference type="Pfam" id="PF07508">
    <property type="entry name" value="Recombinase"/>
    <property type="match status" value="1"/>
</dbReference>
<comment type="caution">
    <text evidence="3">The sequence shown here is derived from an EMBL/GenBank/DDBJ whole genome shotgun (WGS) entry which is preliminary data.</text>
</comment>
<dbReference type="InterPro" id="IPR036162">
    <property type="entry name" value="Resolvase-like_N_sf"/>
</dbReference>
<evidence type="ECO:0000313" key="4">
    <source>
        <dbReference type="Proteomes" id="UP000272729"/>
    </source>
</evidence>
<dbReference type="AlphaFoldDB" id="A0A495XN75"/>
<keyword evidence="4" id="KW-1185">Reference proteome</keyword>
<gene>
    <name evidence="3" type="ORF">DFJ66_7701</name>
</gene>
<dbReference type="Gene3D" id="3.40.50.1390">
    <property type="entry name" value="Resolvase, N-terminal catalytic domain"/>
    <property type="match status" value="1"/>
</dbReference>
<feature type="region of interest" description="Disordered" evidence="1">
    <location>
        <begin position="300"/>
        <end position="320"/>
    </location>
</feature>
<protein>
    <submittedName>
        <fullName evidence="3">Recombinase-like zinc beta ribbon protein</fullName>
    </submittedName>
</protein>
<dbReference type="InterPro" id="IPR050639">
    <property type="entry name" value="SSR_resolvase"/>
</dbReference>
<evidence type="ECO:0000256" key="1">
    <source>
        <dbReference type="SAM" id="MobiDB-lite"/>
    </source>
</evidence>
<sequence length="459" mass="51956">MVLSGRDVLTDWMGLRAEDRSGVQCGQGPAPTGGLRFVFYGRTSTTEHQDPATSRAWQLEVAQELVAGHGTITTAFLDAGRSRRDRWRDRPQAAELLAALRDPDRGFDAIVVGEYERGFAGDQLERLLALFRCHGVQVWLPEAGGPVDLDTPEHRALVRMLGSQSLREVVRARHRAMAAMRALTEKGRYLGGRAPYGYRLVEAGPHPHPAGARRGRSIVQLEPDPETAPTVRWLFAERLAGRSIEDLVEVLNRRRTPCPAEHDPARNTHRAGRRWTVETVTTILRNPRYTGWQVWNRQSVDHDHTTPSGQRQPRVTRRKPAHQWVLSRQRAHTALVSEHDFVAVQRIRSQRPNQHGERREYLLAGLLRCGACGQRMESRWAHGRPGYRCRHHRGPRTEATPPTLYFREEQLITRIGHALHLPAAASPRLVVDALRTDRAVIICHADRVVIEQPHVPAER</sequence>
<evidence type="ECO:0000313" key="3">
    <source>
        <dbReference type="EMBL" id="RKT74356.1"/>
    </source>
</evidence>
<name>A0A495XN75_9PSEU</name>
<dbReference type="GO" id="GO:0000150">
    <property type="term" value="F:DNA strand exchange activity"/>
    <property type="evidence" value="ECO:0007669"/>
    <property type="project" value="InterPro"/>
</dbReference>
<dbReference type="Gene3D" id="3.90.1750.20">
    <property type="entry name" value="Putative Large Serine Recombinase, Chain B, Domain 2"/>
    <property type="match status" value="1"/>
</dbReference>
<dbReference type="PROSITE" id="PS51737">
    <property type="entry name" value="RECOMBINASE_DNA_BIND"/>
    <property type="match status" value="1"/>
</dbReference>
<dbReference type="SUPFAM" id="SSF53041">
    <property type="entry name" value="Resolvase-like"/>
    <property type="match status" value="1"/>
</dbReference>
<dbReference type="RefSeq" id="WP_246030082.1">
    <property type="nucleotide sequence ID" value="NZ_JBIUBA010000003.1"/>
</dbReference>
<dbReference type="GO" id="GO:0003677">
    <property type="term" value="F:DNA binding"/>
    <property type="evidence" value="ECO:0007669"/>
    <property type="project" value="InterPro"/>
</dbReference>
<evidence type="ECO:0000259" key="2">
    <source>
        <dbReference type="PROSITE" id="PS51737"/>
    </source>
</evidence>
<organism evidence="3 4">
    <name type="scientific">Saccharothrix variisporea</name>
    <dbReference type="NCBI Taxonomy" id="543527"/>
    <lineage>
        <taxon>Bacteria</taxon>
        <taxon>Bacillati</taxon>
        <taxon>Actinomycetota</taxon>
        <taxon>Actinomycetes</taxon>
        <taxon>Pseudonocardiales</taxon>
        <taxon>Pseudonocardiaceae</taxon>
        <taxon>Saccharothrix</taxon>
    </lineage>
</organism>
<dbReference type="Pfam" id="PF00239">
    <property type="entry name" value="Resolvase"/>
    <property type="match status" value="1"/>
</dbReference>
<accession>A0A495XN75</accession>
<dbReference type="EMBL" id="RBXR01000001">
    <property type="protein sequence ID" value="RKT74356.1"/>
    <property type="molecule type" value="Genomic_DNA"/>
</dbReference>
<dbReference type="InterPro" id="IPR011109">
    <property type="entry name" value="DNA_bind_recombinase_dom"/>
</dbReference>
<dbReference type="Pfam" id="PF13408">
    <property type="entry name" value="Zn_ribbon_recom"/>
    <property type="match status" value="1"/>
</dbReference>
<dbReference type="InterPro" id="IPR006119">
    <property type="entry name" value="Resolv_N"/>
</dbReference>